<keyword evidence="4" id="KW-1185">Reference proteome</keyword>
<dbReference type="PANTHER" id="PTHR24198:SF165">
    <property type="entry name" value="ANKYRIN REPEAT-CONTAINING PROTEIN-RELATED"/>
    <property type="match status" value="1"/>
</dbReference>
<dbReference type="SMART" id="SM00248">
    <property type="entry name" value="ANK"/>
    <property type="match status" value="4"/>
</dbReference>
<evidence type="ECO:0000256" key="1">
    <source>
        <dbReference type="ARBA" id="ARBA00022737"/>
    </source>
</evidence>
<keyword evidence="2" id="KW-0040">ANK repeat</keyword>
<organism evidence="3 4">
    <name type="scientific">Trichogramma kaykai</name>
    <dbReference type="NCBI Taxonomy" id="54128"/>
    <lineage>
        <taxon>Eukaryota</taxon>
        <taxon>Metazoa</taxon>
        <taxon>Ecdysozoa</taxon>
        <taxon>Arthropoda</taxon>
        <taxon>Hexapoda</taxon>
        <taxon>Insecta</taxon>
        <taxon>Pterygota</taxon>
        <taxon>Neoptera</taxon>
        <taxon>Endopterygota</taxon>
        <taxon>Hymenoptera</taxon>
        <taxon>Apocrita</taxon>
        <taxon>Proctotrupomorpha</taxon>
        <taxon>Chalcidoidea</taxon>
        <taxon>Trichogrammatidae</taxon>
        <taxon>Trichogramma</taxon>
    </lineage>
</organism>
<reference evidence="3 4" key="1">
    <citation type="journal article" date="2024" name="bioRxiv">
        <title>A reference genome for Trichogramma kaykai: A tiny desert-dwelling parasitoid wasp with competing sex-ratio distorters.</title>
        <authorList>
            <person name="Culotta J."/>
            <person name="Lindsey A.R."/>
        </authorList>
    </citation>
    <scope>NUCLEOTIDE SEQUENCE [LARGE SCALE GENOMIC DNA]</scope>
    <source>
        <strain evidence="3 4">KSX58</strain>
    </source>
</reference>
<sequence>MVKILINRQTLGAVEETEKWIRQGLYMTQSYLMKKANSVEQGEAFIDKLLKCKSLLKLDFERACPYIIKLLSDKSISIDIFNKLGDLTYHIATACGIIEADDIMWFVKNLIYAQQDIVDKFNAVCMAGQDHLIGDFVTDANINVNLRVEGRHELSYPLFLALRYTRWEAVQTLLLHGANPNVTALFDRTPLHKLCYEIRDSYPYFQSATKILRCLIKAKANVNATDCFGNNPMFCALMRAVYDLYNTNFYLTDFRMRPVAVLAQLKILVRTPNFEAGCLKADLAATNRMGQTLMHFILDSDREEINLLPYIEVVRWDEDRVAIVEFLLEQGAPVDALDLYNDSLLQVAMNNFNYRAVDLLLNCQADLKIVRFQRQTFQRRRSAFGYYKAIVDLLKTIEILESRGYKLNEEEHELVSDFIMTPRKRVVSDLDTFKSLFGSECRSGVYYNAKQHRVARKVNCVELLINLMITRYADGIGRWACAPICAYTKAREIDFRNSRDLCVHARAFLLSHVLYNVALL</sequence>
<dbReference type="Gene3D" id="1.25.40.20">
    <property type="entry name" value="Ankyrin repeat-containing domain"/>
    <property type="match status" value="2"/>
</dbReference>
<proteinExistence type="predicted"/>
<gene>
    <name evidence="3" type="ORF">TKK_012713</name>
</gene>
<dbReference type="AlphaFoldDB" id="A0ABD2WII7"/>
<dbReference type="SUPFAM" id="SSF48403">
    <property type="entry name" value="Ankyrin repeat"/>
    <property type="match status" value="1"/>
</dbReference>
<comment type="caution">
    <text evidence="3">The sequence shown here is derived from an EMBL/GenBank/DDBJ whole genome shotgun (WGS) entry which is preliminary data.</text>
</comment>
<dbReference type="InterPro" id="IPR036770">
    <property type="entry name" value="Ankyrin_rpt-contain_sf"/>
</dbReference>
<protein>
    <submittedName>
        <fullName evidence="3">Uncharacterized protein</fullName>
    </submittedName>
</protein>
<name>A0ABD2WII7_9HYME</name>
<evidence type="ECO:0000313" key="3">
    <source>
        <dbReference type="EMBL" id="KAL3392657.1"/>
    </source>
</evidence>
<evidence type="ECO:0000256" key="2">
    <source>
        <dbReference type="ARBA" id="ARBA00023043"/>
    </source>
</evidence>
<accession>A0ABD2WII7</accession>
<evidence type="ECO:0000313" key="4">
    <source>
        <dbReference type="Proteomes" id="UP001627154"/>
    </source>
</evidence>
<dbReference type="Proteomes" id="UP001627154">
    <property type="component" value="Unassembled WGS sequence"/>
</dbReference>
<dbReference type="InterPro" id="IPR002110">
    <property type="entry name" value="Ankyrin_rpt"/>
</dbReference>
<dbReference type="EMBL" id="JBJJXI010000102">
    <property type="protein sequence ID" value="KAL3392657.1"/>
    <property type="molecule type" value="Genomic_DNA"/>
</dbReference>
<dbReference type="PANTHER" id="PTHR24198">
    <property type="entry name" value="ANKYRIN REPEAT AND PROTEIN KINASE DOMAIN-CONTAINING PROTEIN"/>
    <property type="match status" value="1"/>
</dbReference>
<keyword evidence="1" id="KW-0677">Repeat</keyword>